<evidence type="ECO:0000256" key="3">
    <source>
        <dbReference type="ARBA" id="ARBA00022840"/>
    </source>
</evidence>
<comment type="caution">
    <text evidence="8">The sequence shown here is derived from an EMBL/GenBank/DDBJ whole genome shotgun (WGS) entry which is preliminary data.</text>
</comment>
<dbReference type="Pfam" id="PF10609">
    <property type="entry name" value="ParA"/>
    <property type="match status" value="1"/>
</dbReference>
<keyword evidence="3 6" id="KW-0067">ATP-binding</keyword>
<accession>A0A7C4JJC2</accession>
<dbReference type="SUPFAM" id="SSF52540">
    <property type="entry name" value="P-loop containing nucleoside triphosphate hydrolases"/>
    <property type="match status" value="1"/>
</dbReference>
<dbReference type="InterPro" id="IPR044304">
    <property type="entry name" value="NUBPL-like"/>
</dbReference>
<dbReference type="GO" id="GO:0016226">
    <property type="term" value="P:iron-sulfur cluster assembly"/>
    <property type="evidence" value="ECO:0007669"/>
    <property type="project" value="InterPro"/>
</dbReference>
<protein>
    <recommendedName>
        <fullName evidence="6">Iron-sulfur cluster carrier protein</fullName>
    </recommendedName>
</protein>
<keyword evidence="6" id="KW-0378">Hydrolase</keyword>
<dbReference type="PANTHER" id="PTHR42961:SF2">
    <property type="entry name" value="IRON-SULFUR PROTEIN NUBPL"/>
    <property type="match status" value="1"/>
</dbReference>
<keyword evidence="2 6" id="KW-0547">Nucleotide-binding</keyword>
<dbReference type="InterPro" id="IPR027417">
    <property type="entry name" value="P-loop_NTPase"/>
</dbReference>
<dbReference type="AlphaFoldDB" id="A0A7C4JJC2"/>
<reference evidence="8" key="1">
    <citation type="journal article" date="2020" name="mSystems">
        <title>Genome- and Community-Level Interaction Insights into Carbon Utilization and Element Cycling Functions of Hydrothermarchaeota in Hydrothermal Sediment.</title>
        <authorList>
            <person name="Zhou Z."/>
            <person name="Liu Y."/>
            <person name="Xu W."/>
            <person name="Pan J."/>
            <person name="Luo Z.H."/>
            <person name="Li M."/>
        </authorList>
    </citation>
    <scope>NUCLEOTIDE SEQUENCE [LARGE SCALE GENOMIC DNA]</scope>
    <source>
        <strain evidence="8">SpSt-637</strain>
        <strain evidence="7">SpSt-667</strain>
    </source>
</reference>
<dbReference type="PANTHER" id="PTHR42961">
    <property type="entry name" value="IRON-SULFUR PROTEIN NUBPL"/>
    <property type="match status" value="1"/>
</dbReference>
<evidence type="ECO:0000256" key="2">
    <source>
        <dbReference type="ARBA" id="ARBA00022741"/>
    </source>
</evidence>
<dbReference type="InterPro" id="IPR033756">
    <property type="entry name" value="YlxH/NBP35"/>
</dbReference>
<dbReference type="GO" id="GO:0005524">
    <property type="term" value="F:ATP binding"/>
    <property type="evidence" value="ECO:0007669"/>
    <property type="project" value="UniProtKB-UniRule"/>
</dbReference>
<name>A0A7C4JJC2_9CREN</name>
<dbReference type="GO" id="GO:0016887">
    <property type="term" value="F:ATP hydrolysis activity"/>
    <property type="evidence" value="ECO:0007669"/>
    <property type="project" value="UniProtKB-UniRule"/>
</dbReference>
<comment type="similarity">
    <text evidence="6">Belongs to the Mrp/NBP35 ATP-binding proteins family.</text>
</comment>
<dbReference type="Gene3D" id="3.40.50.300">
    <property type="entry name" value="P-loop containing nucleotide triphosphate hydrolases"/>
    <property type="match status" value="1"/>
</dbReference>
<evidence type="ECO:0000256" key="1">
    <source>
        <dbReference type="ARBA" id="ARBA00022723"/>
    </source>
</evidence>
<dbReference type="InterPro" id="IPR019591">
    <property type="entry name" value="Mrp/NBP35_ATP-bd"/>
</dbReference>
<dbReference type="EMBL" id="DTCK01000041">
    <property type="protein sequence ID" value="HGQ36361.1"/>
    <property type="molecule type" value="Genomic_DNA"/>
</dbReference>
<dbReference type="EMBL" id="DTBD01000015">
    <property type="protein sequence ID" value="HGQ64040.1"/>
    <property type="molecule type" value="Genomic_DNA"/>
</dbReference>
<evidence type="ECO:0000313" key="8">
    <source>
        <dbReference type="EMBL" id="HGQ64040.1"/>
    </source>
</evidence>
<keyword evidence="5 6" id="KW-0411">Iron-sulfur</keyword>
<gene>
    <name evidence="8" type="ORF">ENU08_02195</name>
    <name evidence="7" type="ORF">ENU41_06770</name>
</gene>
<evidence type="ECO:0000313" key="7">
    <source>
        <dbReference type="EMBL" id="HGQ36361.1"/>
    </source>
</evidence>
<dbReference type="GO" id="GO:0051539">
    <property type="term" value="F:4 iron, 4 sulfur cluster binding"/>
    <property type="evidence" value="ECO:0007669"/>
    <property type="project" value="TreeGrafter"/>
</dbReference>
<keyword evidence="4 6" id="KW-0408">Iron</keyword>
<comment type="function">
    <text evidence="6">Binds and transfers iron-sulfur (Fe-S) clusters to target apoproteins. Can hydrolyze ATP.</text>
</comment>
<comment type="subunit">
    <text evidence="6">Homodimer.</text>
</comment>
<dbReference type="HAMAP" id="MF_02040">
    <property type="entry name" value="Mrp_NBP35"/>
    <property type="match status" value="1"/>
</dbReference>
<sequence length="253" mass="27786">MLPHISIGNVKNILLVMSGKGGVGKSFISASIAVALKELSYSVAIFDADIHGPSIPWILGIENTFLGVTVEGKIIPAEVNGIAIVSFELLLEHKEEPIAWRGPMKTRAIVEILSKTVWGSRDFLIIDMPPGVGDEHLTIIHLLKPLIKGAILVLTPGKLVEHIVKKAKKFLNEADIKLFGAILNMAYFQCPSCGKLHNLYGNYSIEDIEILMKIPIKPGISQAISEGKLLHYLYNNDSELLNEFINLCKLISK</sequence>
<dbReference type="CDD" id="cd02037">
    <property type="entry name" value="Mrp_NBP35"/>
    <property type="match status" value="1"/>
</dbReference>
<evidence type="ECO:0000256" key="4">
    <source>
        <dbReference type="ARBA" id="ARBA00023004"/>
    </source>
</evidence>
<evidence type="ECO:0000256" key="6">
    <source>
        <dbReference type="HAMAP-Rule" id="MF_02040"/>
    </source>
</evidence>
<dbReference type="GO" id="GO:0140663">
    <property type="term" value="F:ATP-dependent FeS chaperone activity"/>
    <property type="evidence" value="ECO:0007669"/>
    <property type="project" value="InterPro"/>
</dbReference>
<keyword evidence="1 6" id="KW-0479">Metal-binding</keyword>
<feature type="binding site" evidence="6">
    <location>
        <begin position="19"/>
        <end position="26"/>
    </location>
    <ligand>
        <name>ATP</name>
        <dbReference type="ChEBI" id="CHEBI:30616"/>
    </ligand>
</feature>
<dbReference type="GO" id="GO:0046872">
    <property type="term" value="F:metal ion binding"/>
    <property type="evidence" value="ECO:0007669"/>
    <property type="project" value="UniProtKB-KW"/>
</dbReference>
<proteinExistence type="inferred from homology"/>
<organism evidence="8">
    <name type="scientific">Ignisphaera aggregans</name>
    <dbReference type="NCBI Taxonomy" id="334771"/>
    <lineage>
        <taxon>Archaea</taxon>
        <taxon>Thermoproteota</taxon>
        <taxon>Thermoprotei</taxon>
        <taxon>Desulfurococcales</taxon>
        <taxon>Desulfurococcaceae</taxon>
        <taxon>Ignisphaera</taxon>
    </lineage>
</organism>
<evidence type="ECO:0000256" key="5">
    <source>
        <dbReference type="ARBA" id="ARBA00023014"/>
    </source>
</evidence>